<evidence type="ECO:0000313" key="3">
    <source>
        <dbReference type="Proteomes" id="UP001418222"/>
    </source>
</evidence>
<reference evidence="2 3" key="1">
    <citation type="journal article" date="2022" name="Nat. Plants">
        <title>Genomes of leafy and leafless Platanthera orchids illuminate the evolution of mycoheterotrophy.</title>
        <authorList>
            <person name="Li M.H."/>
            <person name="Liu K.W."/>
            <person name="Li Z."/>
            <person name="Lu H.C."/>
            <person name="Ye Q.L."/>
            <person name="Zhang D."/>
            <person name="Wang J.Y."/>
            <person name="Li Y.F."/>
            <person name="Zhong Z.M."/>
            <person name="Liu X."/>
            <person name="Yu X."/>
            <person name="Liu D.K."/>
            <person name="Tu X.D."/>
            <person name="Liu B."/>
            <person name="Hao Y."/>
            <person name="Liao X.Y."/>
            <person name="Jiang Y.T."/>
            <person name="Sun W.H."/>
            <person name="Chen J."/>
            <person name="Chen Y.Q."/>
            <person name="Ai Y."/>
            <person name="Zhai J.W."/>
            <person name="Wu S.S."/>
            <person name="Zhou Z."/>
            <person name="Hsiao Y.Y."/>
            <person name="Wu W.L."/>
            <person name="Chen Y.Y."/>
            <person name="Lin Y.F."/>
            <person name="Hsu J.L."/>
            <person name="Li C.Y."/>
            <person name="Wang Z.W."/>
            <person name="Zhao X."/>
            <person name="Zhong W.Y."/>
            <person name="Ma X.K."/>
            <person name="Ma L."/>
            <person name="Huang J."/>
            <person name="Chen G.Z."/>
            <person name="Huang M.Z."/>
            <person name="Huang L."/>
            <person name="Peng D.H."/>
            <person name="Luo Y.B."/>
            <person name="Zou S.Q."/>
            <person name="Chen S.P."/>
            <person name="Lan S."/>
            <person name="Tsai W.C."/>
            <person name="Van de Peer Y."/>
            <person name="Liu Z.J."/>
        </authorList>
    </citation>
    <scope>NUCLEOTIDE SEQUENCE [LARGE SCALE GENOMIC DNA]</scope>
    <source>
        <strain evidence="2">Lor287</strain>
    </source>
</reference>
<evidence type="ECO:0000313" key="2">
    <source>
        <dbReference type="EMBL" id="KAK8918364.1"/>
    </source>
</evidence>
<feature type="region of interest" description="Disordered" evidence="1">
    <location>
        <begin position="60"/>
        <end position="80"/>
    </location>
</feature>
<name>A0AAP0AX04_9ASPA</name>
<keyword evidence="3" id="KW-1185">Reference proteome</keyword>
<organism evidence="2 3">
    <name type="scientific">Platanthera zijinensis</name>
    <dbReference type="NCBI Taxonomy" id="2320716"/>
    <lineage>
        <taxon>Eukaryota</taxon>
        <taxon>Viridiplantae</taxon>
        <taxon>Streptophyta</taxon>
        <taxon>Embryophyta</taxon>
        <taxon>Tracheophyta</taxon>
        <taxon>Spermatophyta</taxon>
        <taxon>Magnoliopsida</taxon>
        <taxon>Liliopsida</taxon>
        <taxon>Asparagales</taxon>
        <taxon>Orchidaceae</taxon>
        <taxon>Orchidoideae</taxon>
        <taxon>Orchideae</taxon>
        <taxon>Orchidinae</taxon>
        <taxon>Platanthera</taxon>
    </lineage>
</organism>
<accession>A0AAP0AX04</accession>
<comment type="caution">
    <text evidence="2">The sequence shown here is derived from an EMBL/GenBank/DDBJ whole genome shotgun (WGS) entry which is preliminary data.</text>
</comment>
<gene>
    <name evidence="2" type="ORF">KSP39_PZI021984</name>
</gene>
<protein>
    <submittedName>
        <fullName evidence="2">Uncharacterized protein</fullName>
    </submittedName>
</protein>
<proteinExistence type="predicted"/>
<dbReference type="EMBL" id="JBBWWQ010000019">
    <property type="protein sequence ID" value="KAK8918364.1"/>
    <property type="molecule type" value="Genomic_DNA"/>
</dbReference>
<dbReference type="AlphaFoldDB" id="A0AAP0AX04"/>
<dbReference type="Proteomes" id="UP001418222">
    <property type="component" value="Unassembled WGS sequence"/>
</dbReference>
<evidence type="ECO:0000256" key="1">
    <source>
        <dbReference type="SAM" id="MobiDB-lite"/>
    </source>
</evidence>
<feature type="compositionally biased region" description="Basic and acidic residues" evidence="1">
    <location>
        <begin position="68"/>
        <end position="80"/>
    </location>
</feature>
<sequence length="80" mass="8948">MEKKQPIGLFDPLPVPEHPWETDAVTRGMISTRIESEGLYHHAQVDFDDVVKAPPEISSRFRSGSFAKGDRSSMNDCSSK</sequence>